<evidence type="ECO:0000256" key="2">
    <source>
        <dbReference type="ARBA" id="ARBA00023043"/>
    </source>
</evidence>
<evidence type="ECO:0000313" key="5">
    <source>
        <dbReference type="EMBL" id="KAK4171219.1"/>
    </source>
</evidence>
<dbReference type="SUPFAM" id="SSF48403">
    <property type="entry name" value="Ankyrin repeat"/>
    <property type="match status" value="1"/>
</dbReference>
<proteinExistence type="predicted"/>
<gene>
    <name evidence="5" type="ORF">QBC36DRAFT_100935</name>
</gene>
<feature type="repeat" description="ANK" evidence="3">
    <location>
        <begin position="759"/>
        <end position="791"/>
    </location>
</feature>
<dbReference type="InterPro" id="IPR002110">
    <property type="entry name" value="Ankyrin_rpt"/>
</dbReference>
<dbReference type="Proteomes" id="UP001302321">
    <property type="component" value="Unassembled WGS sequence"/>
</dbReference>
<dbReference type="PANTHER" id="PTHR24198:SF165">
    <property type="entry name" value="ANKYRIN REPEAT-CONTAINING PROTEIN-RELATED"/>
    <property type="match status" value="1"/>
</dbReference>
<keyword evidence="6" id="KW-1185">Reference proteome</keyword>
<dbReference type="AlphaFoldDB" id="A0AAN7A2X1"/>
<reference evidence="5" key="1">
    <citation type="journal article" date="2023" name="Mol. Phylogenet. Evol.">
        <title>Genome-scale phylogeny and comparative genomics of the fungal order Sordariales.</title>
        <authorList>
            <person name="Hensen N."/>
            <person name="Bonometti L."/>
            <person name="Westerberg I."/>
            <person name="Brannstrom I.O."/>
            <person name="Guillou S."/>
            <person name="Cros-Aarteil S."/>
            <person name="Calhoun S."/>
            <person name="Haridas S."/>
            <person name="Kuo A."/>
            <person name="Mondo S."/>
            <person name="Pangilinan J."/>
            <person name="Riley R."/>
            <person name="LaButti K."/>
            <person name="Andreopoulos B."/>
            <person name="Lipzen A."/>
            <person name="Chen C."/>
            <person name="Yan M."/>
            <person name="Daum C."/>
            <person name="Ng V."/>
            <person name="Clum A."/>
            <person name="Steindorff A."/>
            <person name="Ohm R.A."/>
            <person name="Martin F."/>
            <person name="Silar P."/>
            <person name="Natvig D.O."/>
            <person name="Lalanne C."/>
            <person name="Gautier V."/>
            <person name="Ament-Velasquez S.L."/>
            <person name="Kruys A."/>
            <person name="Hutchinson M.I."/>
            <person name="Powell A.J."/>
            <person name="Barry K."/>
            <person name="Miller A.N."/>
            <person name="Grigoriev I.V."/>
            <person name="Debuchy R."/>
            <person name="Gladieux P."/>
            <person name="Hiltunen Thoren M."/>
            <person name="Johannesson H."/>
        </authorList>
    </citation>
    <scope>NUCLEOTIDE SEQUENCE</scope>
    <source>
        <strain evidence="5">CBS 892.96</strain>
    </source>
</reference>
<dbReference type="EMBL" id="MU866609">
    <property type="protein sequence ID" value="KAK4171219.1"/>
    <property type="molecule type" value="Genomic_DNA"/>
</dbReference>
<evidence type="ECO:0000313" key="6">
    <source>
        <dbReference type="Proteomes" id="UP001302321"/>
    </source>
</evidence>
<dbReference type="SMART" id="SM00248">
    <property type="entry name" value="ANK"/>
    <property type="match status" value="6"/>
</dbReference>
<feature type="compositionally biased region" description="Polar residues" evidence="4">
    <location>
        <begin position="812"/>
        <end position="822"/>
    </location>
</feature>
<dbReference type="Gene3D" id="1.25.40.20">
    <property type="entry name" value="Ankyrin repeat-containing domain"/>
    <property type="match status" value="2"/>
</dbReference>
<feature type="region of interest" description="Disordered" evidence="4">
    <location>
        <begin position="808"/>
        <end position="828"/>
    </location>
</feature>
<evidence type="ECO:0000256" key="4">
    <source>
        <dbReference type="SAM" id="MobiDB-lite"/>
    </source>
</evidence>
<keyword evidence="2 3" id="KW-0040">ANK repeat</keyword>
<feature type="repeat" description="ANK" evidence="3">
    <location>
        <begin position="611"/>
        <end position="639"/>
    </location>
</feature>
<feature type="repeat" description="ANK" evidence="3">
    <location>
        <begin position="692"/>
        <end position="724"/>
    </location>
</feature>
<evidence type="ECO:0000256" key="1">
    <source>
        <dbReference type="ARBA" id="ARBA00022737"/>
    </source>
</evidence>
<dbReference type="PANTHER" id="PTHR24198">
    <property type="entry name" value="ANKYRIN REPEAT AND PROTEIN KINASE DOMAIN-CONTAINING PROTEIN"/>
    <property type="match status" value="1"/>
</dbReference>
<keyword evidence="1" id="KW-0677">Repeat</keyword>
<protein>
    <recommendedName>
        <fullName evidence="7">Ankyrin repeat protein</fullName>
    </recommendedName>
</protein>
<name>A0AAN7A2X1_9PEZI</name>
<evidence type="ECO:0008006" key="7">
    <source>
        <dbReference type="Google" id="ProtNLM"/>
    </source>
</evidence>
<dbReference type="Pfam" id="PF12796">
    <property type="entry name" value="Ank_2"/>
    <property type="match status" value="2"/>
</dbReference>
<sequence length="1000" mass="112016">MAESNPRTGPTAPPYKLLGFTQNREYPRLPPGYTWDRQKKSYCPRSLRIKSFSGKLKVENKHGYVFCHRGLYERSSGIVDNSFAAIANGISEGFFLHEVDGIVWERLDRAFVAHDMHPKRIAKMEETWDAYSIHEIVNTSHVARGVKLGTAAQKKTPDPGPGYVDEEGSVTDFASAYLNTDGRIPGLLEMLWNETRKPVGRTLQIDFRNEDFAKVFPFYSFHISKMHYPASEGARGAQHTLVWKMFESTMLKGYNWKFESFDGLHREIKMESEKVYERNCFELPHLHMFPPLIMVFQPEPIIALAKANAPSNPRWGKMSYEHLYDVCMKQIGSFVDIGTGGPEMSYNFILEVCHSGLGLRYDKTKKIARNPLNDDLLTDSKVIFEALVDRVMIDVSLELRRRYPDVLFASCTRLPDVTTSERQYKTSFKTAELGRMKDGEAGLSSKLRALHGGLYPRSDIVVADDPMSEIAARTWIDEKGGLIRSRLLHMPYYQWLRTHAKIDVQVAVKSLSEREFLPNKYFPDDALESPGEKVRLWKKGLKTSKVDHNGNPDDDLAAIALADGTFALTTFSDAKQAADSSTAYKAAARGDEKRLRKLIAKRVDLNDATGQYGTPLAVASAKGHSSIVRLLLDAGADINPGQFWGSPLEIASFYGSPLELASYYGHSDVVKLLLAKLATKKDLSGSIPKKLSVGAALHQAAGKGHVAVVQQLLNATADVDPMGDEYRATPLQVASSCGKIDIVRMLLSKNANVNAHGMRHCTALRAACRYGHADIVQLLLRHGAVIDFPLENWFKPEILVLLRKAGPGAKASTRTGPCTSPATEPDPGPEQYIYGELRFDNLNHMAKLGFDVRPLTDLLKSNGWPQQNPRCHLTDLSHSPDHYKILATQRAALASWEERIKRQRESELLEQLKKLTNSTRTDALSMLVKFFSQKQQRLRTQLESCGCLLCIFDKHANQSLAGLTQQYLNVKPVAPTAVTMKQIRDQCLIEYEAKIKSEID</sequence>
<dbReference type="InterPro" id="IPR036770">
    <property type="entry name" value="Ankyrin_rpt-contain_sf"/>
</dbReference>
<dbReference type="GO" id="GO:0005737">
    <property type="term" value="C:cytoplasm"/>
    <property type="evidence" value="ECO:0007669"/>
    <property type="project" value="TreeGrafter"/>
</dbReference>
<dbReference type="PROSITE" id="PS50088">
    <property type="entry name" value="ANK_REPEAT"/>
    <property type="match status" value="4"/>
</dbReference>
<feature type="repeat" description="ANK" evidence="3">
    <location>
        <begin position="726"/>
        <end position="758"/>
    </location>
</feature>
<evidence type="ECO:0000256" key="3">
    <source>
        <dbReference type="PROSITE-ProRule" id="PRU00023"/>
    </source>
</evidence>
<dbReference type="PROSITE" id="PS50297">
    <property type="entry name" value="ANK_REP_REGION"/>
    <property type="match status" value="3"/>
</dbReference>
<comment type="caution">
    <text evidence="5">The sequence shown here is derived from an EMBL/GenBank/DDBJ whole genome shotgun (WGS) entry which is preliminary data.</text>
</comment>
<organism evidence="5 6">
    <name type="scientific">Triangularia setosa</name>
    <dbReference type="NCBI Taxonomy" id="2587417"/>
    <lineage>
        <taxon>Eukaryota</taxon>
        <taxon>Fungi</taxon>
        <taxon>Dikarya</taxon>
        <taxon>Ascomycota</taxon>
        <taxon>Pezizomycotina</taxon>
        <taxon>Sordariomycetes</taxon>
        <taxon>Sordariomycetidae</taxon>
        <taxon>Sordariales</taxon>
        <taxon>Podosporaceae</taxon>
        <taxon>Triangularia</taxon>
    </lineage>
</organism>
<reference evidence="5" key="2">
    <citation type="submission" date="2023-05" db="EMBL/GenBank/DDBJ databases">
        <authorList>
            <consortium name="Lawrence Berkeley National Laboratory"/>
            <person name="Steindorff A."/>
            <person name="Hensen N."/>
            <person name="Bonometti L."/>
            <person name="Westerberg I."/>
            <person name="Brannstrom I.O."/>
            <person name="Guillou S."/>
            <person name="Cros-Aarteil S."/>
            <person name="Calhoun S."/>
            <person name="Haridas S."/>
            <person name="Kuo A."/>
            <person name="Mondo S."/>
            <person name="Pangilinan J."/>
            <person name="Riley R."/>
            <person name="Labutti K."/>
            <person name="Andreopoulos B."/>
            <person name="Lipzen A."/>
            <person name="Chen C."/>
            <person name="Yanf M."/>
            <person name="Daum C."/>
            <person name="Ng V."/>
            <person name="Clum A."/>
            <person name="Ohm R."/>
            <person name="Martin F."/>
            <person name="Silar P."/>
            <person name="Natvig D."/>
            <person name="Lalanne C."/>
            <person name="Gautier V."/>
            <person name="Ament-Velasquez S.L."/>
            <person name="Kruys A."/>
            <person name="Hutchinson M.I."/>
            <person name="Powell A.J."/>
            <person name="Barry K."/>
            <person name="Miller A.N."/>
            <person name="Grigoriev I.V."/>
            <person name="Debuchy R."/>
            <person name="Gladieux P."/>
            <person name="Thoren M.H."/>
            <person name="Johannesson H."/>
        </authorList>
    </citation>
    <scope>NUCLEOTIDE SEQUENCE</scope>
    <source>
        <strain evidence="5">CBS 892.96</strain>
    </source>
</reference>
<accession>A0AAN7A2X1</accession>